<dbReference type="PANTHER" id="PTHR30136">
    <property type="entry name" value="HELIX-TURN-HELIX TRANSCRIPTIONAL REGULATOR, ICLR FAMILY"/>
    <property type="match status" value="1"/>
</dbReference>
<dbReference type="Gene3D" id="1.10.10.10">
    <property type="entry name" value="Winged helix-like DNA-binding domain superfamily/Winged helix DNA-binding domain"/>
    <property type="match status" value="1"/>
</dbReference>
<evidence type="ECO:0000256" key="1">
    <source>
        <dbReference type="ARBA" id="ARBA00023015"/>
    </source>
</evidence>
<organism evidence="6 7">
    <name type="scientific">Sphingomonas floccifaciens</name>
    <dbReference type="NCBI Taxonomy" id="1844115"/>
    <lineage>
        <taxon>Bacteria</taxon>
        <taxon>Pseudomonadati</taxon>
        <taxon>Pseudomonadota</taxon>
        <taxon>Alphaproteobacteria</taxon>
        <taxon>Sphingomonadales</taxon>
        <taxon>Sphingomonadaceae</taxon>
        <taxon>Sphingomonas</taxon>
    </lineage>
</organism>
<keyword evidence="1" id="KW-0805">Transcription regulation</keyword>
<evidence type="ECO:0000256" key="2">
    <source>
        <dbReference type="ARBA" id="ARBA00023125"/>
    </source>
</evidence>
<dbReference type="PANTHER" id="PTHR30136:SF24">
    <property type="entry name" value="HTH-TYPE TRANSCRIPTIONAL REPRESSOR ALLR"/>
    <property type="match status" value="1"/>
</dbReference>
<reference evidence="7" key="1">
    <citation type="journal article" date="2019" name="Int. J. Syst. Evol. Microbiol.">
        <title>The Global Catalogue of Microorganisms (GCM) 10K type strain sequencing project: providing services to taxonomists for standard genome sequencing and annotation.</title>
        <authorList>
            <consortium name="The Broad Institute Genomics Platform"/>
            <consortium name="The Broad Institute Genome Sequencing Center for Infectious Disease"/>
            <person name="Wu L."/>
            <person name="Ma J."/>
        </authorList>
    </citation>
    <scope>NUCLEOTIDE SEQUENCE [LARGE SCALE GENOMIC DNA]</scope>
    <source>
        <strain evidence="7">Q85</strain>
    </source>
</reference>
<keyword evidence="3" id="KW-0804">Transcription</keyword>
<dbReference type="InterPro" id="IPR050707">
    <property type="entry name" value="HTH_MetabolicPath_Reg"/>
</dbReference>
<dbReference type="Gene3D" id="3.30.450.40">
    <property type="match status" value="1"/>
</dbReference>
<dbReference type="InterPro" id="IPR036388">
    <property type="entry name" value="WH-like_DNA-bd_sf"/>
</dbReference>
<evidence type="ECO:0000313" key="7">
    <source>
        <dbReference type="Proteomes" id="UP001597283"/>
    </source>
</evidence>
<evidence type="ECO:0000313" key="6">
    <source>
        <dbReference type="EMBL" id="MFD1789872.1"/>
    </source>
</evidence>
<accession>A0ABW4NI71</accession>
<name>A0ABW4NI71_9SPHN</name>
<dbReference type="Pfam" id="PF01614">
    <property type="entry name" value="IclR_C"/>
    <property type="match status" value="1"/>
</dbReference>
<protein>
    <submittedName>
        <fullName evidence="6">IclR family transcriptional regulator</fullName>
    </submittedName>
</protein>
<keyword evidence="2" id="KW-0238">DNA-binding</keyword>
<dbReference type="InterPro" id="IPR014757">
    <property type="entry name" value="Tscrpt_reg_IclR_C"/>
</dbReference>
<dbReference type="InterPro" id="IPR036390">
    <property type="entry name" value="WH_DNA-bd_sf"/>
</dbReference>
<feature type="domain" description="IclR-ED" evidence="5">
    <location>
        <begin position="69"/>
        <end position="248"/>
    </location>
</feature>
<comment type="caution">
    <text evidence="6">The sequence shown here is derived from an EMBL/GenBank/DDBJ whole genome shotgun (WGS) entry which is preliminary data.</text>
</comment>
<dbReference type="InterPro" id="IPR029016">
    <property type="entry name" value="GAF-like_dom_sf"/>
</dbReference>
<dbReference type="SMART" id="SM00346">
    <property type="entry name" value="HTH_ICLR"/>
    <property type="match status" value="1"/>
</dbReference>
<dbReference type="SUPFAM" id="SSF46785">
    <property type="entry name" value="Winged helix' DNA-binding domain"/>
    <property type="match status" value="1"/>
</dbReference>
<sequence length="248" mass="27206">MTDMVQPQVKSATRTLDIIELVIARGRPVVAQEISSGLGIPVSSLSYLLSTLVSRGYLRRDGRRYAPGPGLERLQVRDQAFSLIDMVAPLTRTLRVQLNETSSFFVRKGWELEALVTETSEHALRYAVPAGTHDGLHGFAAGKALLAALPDDDLDRYFRETERTAFTPGTVTDEATLRRELDEIRRTGIARTRGEYTAGIIGLGRAVIVDGEAIGAFSVAYPMVRHDAALEERIIDLLGKTATLLERG</sequence>
<evidence type="ECO:0000259" key="4">
    <source>
        <dbReference type="PROSITE" id="PS51077"/>
    </source>
</evidence>
<dbReference type="PROSITE" id="PS51077">
    <property type="entry name" value="HTH_ICLR"/>
    <property type="match status" value="1"/>
</dbReference>
<evidence type="ECO:0000256" key="3">
    <source>
        <dbReference type="ARBA" id="ARBA00023163"/>
    </source>
</evidence>
<dbReference type="SUPFAM" id="SSF55781">
    <property type="entry name" value="GAF domain-like"/>
    <property type="match status" value="1"/>
</dbReference>
<proteinExistence type="predicted"/>
<dbReference type="EMBL" id="JBHUFC010000025">
    <property type="protein sequence ID" value="MFD1789872.1"/>
    <property type="molecule type" value="Genomic_DNA"/>
</dbReference>
<gene>
    <name evidence="6" type="ORF">ACFSC3_20130</name>
</gene>
<keyword evidence="7" id="KW-1185">Reference proteome</keyword>
<dbReference type="InterPro" id="IPR005471">
    <property type="entry name" value="Tscrpt_reg_IclR_N"/>
</dbReference>
<dbReference type="PROSITE" id="PS51078">
    <property type="entry name" value="ICLR_ED"/>
    <property type="match status" value="1"/>
</dbReference>
<dbReference type="RefSeq" id="WP_380942173.1">
    <property type="nucleotide sequence ID" value="NZ_JBHUFC010000025.1"/>
</dbReference>
<dbReference type="Pfam" id="PF09339">
    <property type="entry name" value="HTH_IclR"/>
    <property type="match status" value="1"/>
</dbReference>
<feature type="domain" description="HTH iclR-type" evidence="4">
    <location>
        <begin position="9"/>
        <end position="69"/>
    </location>
</feature>
<evidence type="ECO:0000259" key="5">
    <source>
        <dbReference type="PROSITE" id="PS51078"/>
    </source>
</evidence>
<dbReference type="Proteomes" id="UP001597283">
    <property type="component" value="Unassembled WGS sequence"/>
</dbReference>